<evidence type="ECO:0000256" key="2">
    <source>
        <dbReference type="ARBA" id="ARBA00022989"/>
    </source>
</evidence>
<protein>
    <submittedName>
        <fullName evidence="5">Cyanate permease</fullName>
    </submittedName>
</protein>
<organism evidence="5 6">
    <name type="scientific">Variovorax ginsengisoli</name>
    <dbReference type="NCBI Taxonomy" id="363844"/>
    <lineage>
        <taxon>Bacteria</taxon>
        <taxon>Pseudomonadati</taxon>
        <taxon>Pseudomonadota</taxon>
        <taxon>Betaproteobacteria</taxon>
        <taxon>Burkholderiales</taxon>
        <taxon>Comamonadaceae</taxon>
        <taxon>Variovorax</taxon>
    </lineage>
</organism>
<evidence type="ECO:0000313" key="5">
    <source>
        <dbReference type="EMBL" id="MDP9902439.1"/>
    </source>
</evidence>
<name>A0ABT9SDK7_9BURK</name>
<dbReference type="Gene3D" id="1.20.1250.20">
    <property type="entry name" value="MFS general substrate transporter like domains"/>
    <property type="match status" value="1"/>
</dbReference>
<dbReference type="InterPro" id="IPR011701">
    <property type="entry name" value="MFS"/>
</dbReference>
<gene>
    <name evidence="5" type="ORF">J2W36_004716</name>
</gene>
<dbReference type="Proteomes" id="UP001226867">
    <property type="component" value="Unassembled WGS sequence"/>
</dbReference>
<evidence type="ECO:0000256" key="3">
    <source>
        <dbReference type="ARBA" id="ARBA00023136"/>
    </source>
</evidence>
<feature type="transmembrane region" description="Helical" evidence="4">
    <location>
        <begin position="184"/>
        <end position="203"/>
    </location>
</feature>
<reference evidence="5 6" key="1">
    <citation type="submission" date="2023-07" db="EMBL/GenBank/DDBJ databases">
        <title>Sorghum-associated microbial communities from plants grown in Nebraska, USA.</title>
        <authorList>
            <person name="Schachtman D."/>
        </authorList>
    </citation>
    <scope>NUCLEOTIDE SEQUENCE [LARGE SCALE GENOMIC DNA]</scope>
    <source>
        <strain evidence="5 6">DS1607</strain>
    </source>
</reference>
<dbReference type="InterPro" id="IPR052524">
    <property type="entry name" value="MFS_Cyanate_Porter"/>
</dbReference>
<feature type="transmembrane region" description="Helical" evidence="4">
    <location>
        <begin position="39"/>
        <end position="62"/>
    </location>
</feature>
<keyword evidence="6" id="KW-1185">Reference proteome</keyword>
<feature type="transmembrane region" description="Helical" evidence="4">
    <location>
        <begin position="147"/>
        <end position="172"/>
    </location>
</feature>
<keyword evidence="2 4" id="KW-1133">Transmembrane helix</keyword>
<dbReference type="EMBL" id="JAUSRO010000018">
    <property type="protein sequence ID" value="MDP9902439.1"/>
    <property type="molecule type" value="Genomic_DNA"/>
</dbReference>
<comment type="caution">
    <text evidence="5">The sequence shown here is derived from an EMBL/GenBank/DDBJ whole genome shotgun (WGS) entry which is preliminary data.</text>
</comment>
<dbReference type="SUPFAM" id="SSF103473">
    <property type="entry name" value="MFS general substrate transporter"/>
    <property type="match status" value="1"/>
</dbReference>
<evidence type="ECO:0000256" key="1">
    <source>
        <dbReference type="ARBA" id="ARBA00022692"/>
    </source>
</evidence>
<evidence type="ECO:0000256" key="4">
    <source>
        <dbReference type="SAM" id="Phobius"/>
    </source>
</evidence>
<dbReference type="Pfam" id="PF07690">
    <property type="entry name" value="MFS_1"/>
    <property type="match status" value="1"/>
</dbReference>
<keyword evidence="1 4" id="KW-0812">Transmembrane</keyword>
<sequence>MPSSERVALEHERSVQELGLMGREPEQFGPQRMGMVMGLYALMPGVGAVLGASASFALYQLLGADRTWAFQSLDLWAAPALLALVAWLPQLRHAPGMGAPADGSVTPAVAVYRNCTAWSITLFFGLQVLKLYVFLPWMPTILTDRGATLAAAAQVFSLSQVSLMVASFVAPLLAHRSRDQRPHIVVTVLLRLAGTLGLAYAPIEIALSWAVILGLGQGARCHYSGEHARLHRAGHVRAFHKLPRR</sequence>
<evidence type="ECO:0000313" key="6">
    <source>
        <dbReference type="Proteomes" id="UP001226867"/>
    </source>
</evidence>
<dbReference type="InterPro" id="IPR036259">
    <property type="entry name" value="MFS_trans_sf"/>
</dbReference>
<proteinExistence type="predicted"/>
<dbReference type="RefSeq" id="WP_307692182.1">
    <property type="nucleotide sequence ID" value="NZ_JAUSRO010000018.1"/>
</dbReference>
<dbReference type="PANTHER" id="PTHR23523">
    <property type="match status" value="1"/>
</dbReference>
<dbReference type="PANTHER" id="PTHR23523:SF2">
    <property type="entry name" value="2-NITROIMIDAZOLE TRANSPORTER"/>
    <property type="match status" value="1"/>
</dbReference>
<accession>A0ABT9SDK7</accession>
<feature type="transmembrane region" description="Helical" evidence="4">
    <location>
        <begin position="115"/>
        <end position="135"/>
    </location>
</feature>
<keyword evidence="3 4" id="KW-0472">Membrane</keyword>